<name>A0A2P6MV73_9EUKA</name>
<gene>
    <name evidence="8" type="ORF">PROFUN_07978</name>
</gene>
<dbReference type="InterPro" id="IPR051927">
    <property type="entry name" value="Zn_Chap_cDPG_Synth"/>
</dbReference>
<dbReference type="Proteomes" id="UP000241769">
    <property type="component" value="Unassembled WGS sequence"/>
</dbReference>
<dbReference type="Gene3D" id="3.30.1220.10">
    <property type="entry name" value="CobW-like, C-terminal domain"/>
    <property type="match status" value="1"/>
</dbReference>
<dbReference type="AlphaFoldDB" id="A0A2P6MV73"/>
<dbReference type="InterPro" id="IPR036627">
    <property type="entry name" value="CobW-likC_sf"/>
</dbReference>
<comment type="similarity">
    <text evidence="4">Belongs to the SIMIBI class G3E GTPase family. ZNG1 subfamily.</text>
</comment>
<dbReference type="InterPro" id="IPR011629">
    <property type="entry name" value="CobW-like_C"/>
</dbReference>
<dbReference type="GO" id="GO:0016787">
    <property type="term" value="F:hydrolase activity"/>
    <property type="evidence" value="ECO:0007669"/>
    <property type="project" value="UniProtKB-KW"/>
</dbReference>
<feature type="region of interest" description="Disordered" evidence="6">
    <location>
        <begin position="253"/>
        <end position="273"/>
    </location>
</feature>
<dbReference type="Pfam" id="PF07683">
    <property type="entry name" value="CobW_C"/>
    <property type="match status" value="1"/>
</dbReference>
<dbReference type="InterPro" id="IPR027417">
    <property type="entry name" value="P-loop_NTPase"/>
</dbReference>
<evidence type="ECO:0000313" key="9">
    <source>
        <dbReference type="Proteomes" id="UP000241769"/>
    </source>
</evidence>
<dbReference type="SUPFAM" id="SSF52540">
    <property type="entry name" value="P-loop containing nucleoside triphosphate hydrolases"/>
    <property type="match status" value="1"/>
</dbReference>
<keyword evidence="1" id="KW-0547">Nucleotide-binding</keyword>
<comment type="caution">
    <text evidence="8">The sequence shown here is derived from an EMBL/GenBank/DDBJ whole genome shotgun (WGS) entry which is preliminary data.</text>
</comment>
<dbReference type="Pfam" id="PF02492">
    <property type="entry name" value="cobW"/>
    <property type="match status" value="1"/>
</dbReference>
<dbReference type="InterPro" id="IPR003495">
    <property type="entry name" value="CobW/HypB/UreG_nucleotide-bd"/>
</dbReference>
<keyword evidence="9" id="KW-1185">Reference proteome</keyword>
<dbReference type="OrthoDB" id="272672at2759"/>
<evidence type="ECO:0000256" key="2">
    <source>
        <dbReference type="ARBA" id="ARBA00022801"/>
    </source>
</evidence>
<dbReference type="InParanoid" id="A0A2P6MV73"/>
<evidence type="ECO:0000313" key="8">
    <source>
        <dbReference type="EMBL" id="PRP75612.1"/>
    </source>
</evidence>
<dbReference type="SMART" id="SM00833">
    <property type="entry name" value="CobW_C"/>
    <property type="match status" value="1"/>
</dbReference>
<sequence>MSNYKKQKTDGPEEYEAAWNVLMSSDKAKMVIICENGLTPRIIMANDAARSIDFMNEEGSADLGNKTVQQFWNTVAMVAADGQSWEEQFFLAGRTIQTKFRRMLLRDVAHVIVTAKVISNRQSTPGPYELVPTAIRAIEDDVMSKVLGFSIALTLVKRGVFTYLAGNDVSARNFNLQHGHQLRGKTSLQVGWNKDSSGKICDLVNNHRNPETSMSSFSVKLTQFPNKVNYYEYREIRPGILLGMMMMVDRTKRRTSSTPSPTRDVEGNVTPPTSWHKSRWDDFLEGALRLFQLVPSFTCSKPLTLPDEFILDTSSVFCYAYRGEQPFLPSGDSDGLSWKTSRGAPSLGSIQKRYFYTTCGSHKLRRRVVWVDGNTDHLCIIEYKHCSNTDSTELDRLIGTSNLDWKEVARRVCQEDGLYFQNTVDKLSSHFDMAAARTTEEELTTGGVVGYVDSILSHWALEQTKYAAVGPRERDKTESLPEVHTMPHSHYKKHILKGKNKVLPVTVLSGFLGAGKTTLLNHILNNREGLKMAVIVNDMSEINIDARLVEKGGAALSRVDEKMVEMQNGCICCTLREDLLIEVRELAKQGRFDYLLIESTGISEPMQVAETFTFEDENGNSLCQWARLDTMVTMVDAHNFHDNLKSIKHLRDSDEKADSDDPRTISHLLMDQIEFANVIVLNKIDLVSREVVQVLKAALKSLNPSARVITARNSRVKLKSILNTRKFNFEKASSAPGWLKQMRGQQIPESEEYGVTSFVYRRRLPFHSERLYDLLSDSQTNLPSVIRSKGFAWIATKHRYCANWASAGNMYSLSPDSLWFADVPSSEWPWKDPKFWEDYKADSVHGDRRQEIVIIGVHMDKEKVAARLDTALVTQEEYEEGTEAWTKQGDKWGDWEAVEAQEEMNGHWHQAPLFQYRMSLK</sequence>
<dbReference type="Gene3D" id="3.40.50.300">
    <property type="entry name" value="P-loop containing nucleotide triphosphate hydrolases"/>
    <property type="match status" value="1"/>
</dbReference>
<dbReference type="PANTHER" id="PTHR43603">
    <property type="entry name" value="COBW DOMAIN-CONTAINING PROTEIN DDB_G0274527"/>
    <property type="match status" value="1"/>
</dbReference>
<evidence type="ECO:0000256" key="6">
    <source>
        <dbReference type="SAM" id="MobiDB-lite"/>
    </source>
</evidence>
<reference evidence="8 9" key="1">
    <citation type="journal article" date="2018" name="Genome Biol. Evol.">
        <title>Multiple Roots of Fruiting Body Formation in Amoebozoa.</title>
        <authorList>
            <person name="Hillmann F."/>
            <person name="Forbes G."/>
            <person name="Novohradska S."/>
            <person name="Ferling I."/>
            <person name="Riege K."/>
            <person name="Groth M."/>
            <person name="Westermann M."/>
            <person name="Marz M."/>
            <person name="Spaller T."/>
            <person name="Winckler T."/>
            <person name="Schaap P."/>
            <person name="Glockner G."/>
        </authorList>
    </citation>
    <scope>NUCLEOTIDE SEQUENCE [LARGE SCALE GENOMIC DNA]</scope>
    <source>
        <strain evidence="8 9">Jena</strain>
    </source>
</reference>
<evidence type="ECO:0000256" key="4">
    <source>
        <dbReference type="ARBA" id="ARBA00034320"/>
    </source>
</evidence>
<evidence type="ECO:0000256" key="5">
    <source>
        <dbReference type="ARBA" id="ARBA00049117"/>
    </source>
</evidence>
<dbReference type="CDD" id="cd03112">
    <property type="entry name" value="CobW-like"/>
    <property type="match status" value="1"/>
</dbReference>
<keyword evidence="2" id="KW-0378">Hydrolase</keyword>
<comment type="catalytic activity">
    <reaction evidence="5">
        <text>GTP + H2O = GDP + phosphate + H(+)</text>
        <dbReference type="Rhea" id="RHEA:19669"/>
        <dbReference type="ChEBI" id="CHEBI:15377"/>
        <dbReference type="ChEBI" id="CHEBI:15378"/>
        <dbReference type="ChEBI" id="CHEBI:37565"/>
        <dbReference type="ChEBI" id="CHEBI:43474"/>
        <dbReference type="ChEBI" id="CHEBI:58189"/>
    </reaction>
    <physiologicalReaction direction="left-to-right" evidence="5">
        <dbReference type="Rhea" id="RHEA:19670"/>
    </physiologicalReaction>
</comment>
<protein>
    <submittedName>
        <fullName evidence="8">Cobalamin synthesis protein P47K</fullName>
    </submittedName>
</protein>
<proteinExistence type="inferred from homology"/>
<organism evidence="8 9">
    <name type="scientific">Planoprotostelium fungivorum</name>
    <dbReference type="NCBI Taxonomy" id="1890364"/>
    <lineage>
        <taxon>Eukaryota</taxon>
        <taxon>Amoebozoa</taxon>
        <taxon>Evosea</taxon>
        <taxon>Variosea</taxon>
        <taxon>Cavosteliida</taxon>
        <taxon>Cavosteliaceae</taxon>
        <taxon>Planoprotostelium</taxon>
    </lineage>
</organism>
<accession>A0A2P6MV73</accession>
<evidence type="ECO:0000256" key="1">
    <source>
        <dbReference type="ARBA" id="ARBA00022741"/>
    </source>
</evidence>
<evidence type="ECO:0000256" key="3">
    <source>
        <dbReference type="ARBA" id="ARBA00023186"/>
    </source>
</evidence>
<dbReference type="EMBL" id="MDYQ01000372">
    <property type="protein sequence ID" value="PRP75612.1"/>
    <property type="molecule type" value="Genomic_DNA"/>
</dbReference>
<evidence type="ECO:0000259" key="7">
    <source>
        <dbReference type="SMART" id="SM00833"/>
    </source>
</evidence>
<dbReference type="GO" id="GO:0000166">
    <property type="term" value="F:nucleotide binding"/>
    <property type="evidence" value="ECO:0007669"/>
    <property type="project" value="UniProtKB-KW"/>
</dbReference>
<dbReference type="PANTHER" id="PTHR43603:SF1">
    <property type="entry name" value="ZINC-REGULATED GTPASE METALLOPROTEIN ACTIVATOR 1"/>
    <property type="match status" value="1"/>
</dbReference>
<dbReference type="STRING" id="1890364.A0A2P6MV73"/>
<feature type="domain" description="CobW C-terminal" evidence="7">
    <location>
        <begin position="755"/>
        <end position="872"/>
    </location>
</feature>
<keyword evidence="3" id="KW-0143">Chaperone</keyword>